<name>A0A7W6G6V1_9SPHN</name>
<comment type="caution">
    <text evidence="2">The sequence shown here is derived from an EMBL/GenBank/DDBJ whole genome shotgun (WGS) entry which is preliminary data.</text>
</comment>
<keyword evidence="3" id="KW-1185">Reference proteome</keyword>
<gene>
    <name evidence="2" type="ORF">GGR38_002479</name>
</gene>
<reference evidence="2 3" key="1">
    <citation type="submission" date="2020-08" db="EMBL/GenBank/DDBJ databases">
        <title>Genomic Encyclopedia of Type Strains, Phase IV (KMG-IV): sequencing the most valuable type-strain genomes for metagenomic binning, comparative biology and taxonomic classification.</title>
        <authorList>
            <person name="Goeker M."/>
        </authorList>
    </citation>
    <scope>NUCLEOTIDE SEQUENCE [LARGE SCALE GENOMIC DNA]</scope>
    <source>
        <strain evidence="2 3">DSM 27057</strain>
    </source>
</reference>
<protein>
    <submittedName>
        <fullName evidence="2">Uncharacterized protein</fullName>
    </submittedName>
</protein>
<dbReference type="EMBL" id="JACIDX010000008">
    <property type="protein sequence ID" value="MBB3955525.1"/>
    <property type="molecule type" value="Genomic_DNA"/>
</dbReference>
<dbReference type="Proteomes" id="UP000548867">
    <property type="component" value="Unassembled WGS sequence"/>
</dbReference>
<evidence type="ECO:0000313" key="2">
    <source>
        <dbReference type="EMBL" id="MBB3955525.1"/>
    </source>
</evidence>
<dbReference type="AlphaFoldDB" id="A0A7W6G6V1"/>
<organism evidence="2 3">
    <name type="scientific">Novosphingobium sediminicola</name>
    <dbReference type="NCBI Taxonomy" id="563162"/>
    <lineage>
        <taxon>Bacteria</taxon>
        <taxon>Pseudomonadati</taxon>
        <taxon>Pseudomonadota</taxon>
        <taxon>Alphaproteobacteria</taxon>
        <taxon>Sphingomonadales</taxon>
        <taxon>Sphingomonadaceae</taxon>
        <taxon>Novosphingobium</taxon>
    </lineage>
</organism>
<feature type="region of interest" description="Disordered" evidence="1">
    <location>
        <begin position="45"/>
        <end position="68"/>
    </location>
</feature>
<sequence length="151" mass="16969">MKLLRDIRGAQEKLVILADATPAEGHSVPLPLDAFMASLRTLWQGSEARPTAKEKQPQKRGRRRPDPLVEVTDPLRVWFEDDPGKIGRELLERLQREQPGDYPSGLLRTVQRRLKGWRSENAWSLVFGDEPDPTGHAMIAKPNGEDLTSAA</sequence>
<accession>A0A7W6G6V1</accession>
<feature type="region of interest" description="Disordered" evidence="1">
    <location>
        <begin position="129"/>
        <end position="151"/>
    </location>
</feature>
<evidence type="ECO:0000313" key="3">
    <source>
        <dbReference type="Proteomes" id="UP000548867"/>
    </source>
</evidence>
<evidence type="ECO:0000256" key="1">
    <source>
        <dbReference type="SAM" id="MobiDB-lite"/>
    </source>
</evidence>
<proteinExistence type="predicted"/>